<dbReference type="InterPro" id="IPR011711">
    <property type="entry name" value="GntR_C"/>
</dbReference>
<dbReference type="InterPro" id="IPR036388">
    <property type="entry name" value="WH-like_DNA-bd_sf"/>
</dbReference>
<dbReference type="PANTHER" id="PTHR43537">
    <property type="entry name" value="TRANSCRIPTIONAL REGULATOR, GNTR FAMILY"/>
    <property type="match status" value="1"/>
</dbReference>
<comment type="caution">
    <text evidence="5">The sequence shown here is derived from an EMBL/GenBank/DDBJ whole genome shotgun (WGS) entry which is preliminary data.</text>
</comment>
<name>A0ABV3WXD2_9HYPH</name>
<dbReference type="EMBL" id="JAZHFV010000006">
    <property type="protein sequence ID" value="MEX4009342.1"/>
    <property type="molecule type" value="Genomic_DNA"/>
</dbReference>
<evidence type="ECO:0000256" key="3">
    <source>
        <dbReference type="ARBA" id="ARBA00023163"/>
    </source>
</evidence>
<gene>
    <name evidence="5" type="ORF">V1479_18675</name>
</gene>
<dbReference type="InterPro" id="IPR000524">
    <property type="entry name" value="Tscrpt_reg_HTH_GntR"/>
</dbReference>
<organism evidence="5 6">
    <name type="scientific">Neoaquamicrobium sediminum</name>
    <dbReference type="NCBI Taxonomy" id="1849104"/>
    <lineage>
        <taxon>Bacteria</taxon>
        <taxon>Pseudomonadati</taxon>
        <taxon>Pseudomonadota</taxon>
        <taxon>Alphaproteobacteria</taxon>
        <taxon>Hyphomicrobiales</taxon>
        <taxon>Phyllobacteriaceae</taxon>
        <taxon>Neoaquamicrobium</taxon>
    </lineage>
</organism>
<evidence type="ECO:0000256" key="2">
    <source>
        <dbReference type="ARBA" id="ARBA00023125"/>
    </source>
</evidence>
<keyword evidence="2" id="KW-0238">DNA-binding</keyword>
<dbReference type="SMART" id="SM00895">
    <property type="entry name" value="FCD"/>
    <property type="match status" value="1"/>
</dbReference>
<dbReference type="PANTHER" id="PTHR43537:SF50">
    <property type="entry name" value="TRANSCRIPTIONAL REGULATORY PROTEIN"/>
    <property type="match status" value="1"/>
</dbReference>
<protein>
    <submittedName>
        <fullName evidence="5">GntR family transcriptional regulator</fullName>
    </submittedName>
</protein>
<keyword evidence="1" id="KW-0805">Transcription regulation</keyword>
<dbReference type="InterPro" id="IPR008920">
    <property type="entry name" value="TF_FadR/GntR_C"/>
</dbReference>
<dbReference type="PROSITE" id="PS50949">
    <property type="entry name" value="HTH_GNTR"/>
    <property type="match status" value="1"/>
</dbReference>
<dbReference type="CDD" id="cd07377">
    <property type="entry name" value="WHTH_GntR"/>
    <property type="match status" value="1"/>
</dbReference>
<keyword evidence="6" id="KW-1185">Reference proteome</keyword>
<dbReference type="Pfam" id="PF00392">
    <property type="entry name" value="GntR"/>
    <property type="match status" value="1"/>
</dbReference>
<dbReference type="Gene3D" id="1.10.10.10">
    <property type="entry name" value="Winged helix-like DNA-binding domain superfamily/Winged helix DNA-binding domain"/>
    <property type="match status" value="1"/>
</dbReference>
<feature type="domain" description="HTH gntR-type" evidence="4">
    <location>
        <begin position="11"/>
        <end position="78"/>
    </location>
</feature>
<sequence length="242" mass="27105">MAAFTIPQGKSSLAVTVAASIRDAIVNAKFSFGEALSEENLAAAFEVSRTPVREALNLLQLEGLVSIVPKSGTYVFTPTLEDISEICEYRAVLETHAAELAARDNPEALAAELTALADEMEAAMKAQDIPLYGRLDSRYHEAFFENARNRYLVMGFQMIMGRVATLRTQLALHARNEPERSYGDHRRMIELIRKGDTARLKQVLRAHIRRTQDNYMQAFQANPIRPLTAREAMRRKLGPLKS</sequence>
<evidence type="ECO:0000313" key="6">
    <source>
        <dbReference type="Proteomes" id="UP001559025"/>
    </source>
</evidence>
<dbReference type="RefSeq" id="WP_368804269.1">
    <property type="nucleotide sequence ID" value="NZ_JAZHFV010000006.1"/>
</dbReference>
<dbReference type="SMART" id="SM00345">
    <property type="entry name" value="HTH_GNTR"/>
    <property type="match status" value="1"/>
</dbReference>
<reference evidence="5 6" key="1">
    <citation type="submission" date="2024-01" db="EMBL/GenBank/DDBJ databases">
        <title>New evidence supports the origin of RcGTA from prophage.</title>
        <authorList>
            <person name="Xu Y."/>
            <person name="Liu B."/>
            <person name="Chen F."/>
        </authorList>
    </citation>
    <scope>NUCLEOTIDE SEQUENCE [LARGE SCALE GENOMIC DNA]</scope>
    <source>
        <strain evidence="5 6">CBW1107-2</strain>
    </source>
</reference>
<evidence type="ECO:0000313" key="5">
    <source>
        <dbReference type="EMBL" id="MEX4009342.1"/>
    </source>
</evidence>
<dbReference type="SUPFAM" id="SSF46785">
    <property type="entry name" value="Winged helix' DNA-binding domain"/>
    <property type="match status" value="1"/>
</dbReference>
<dbReference type="SUPFAM" id="SSF48008">
    <property type="entry name" value="GntR ligand-binding domain-like"/>
    <property type="match status" value="1"/>
</dbReference>
<dbReference type="InterPro" id="IPR036390">
    <property type="entry name" value="WH_DNA-bd_sf"/>
</dbReference>
<evidence type="ECO:0000256" key="1">
    <source>
        <dbReference type="ARBA" id="ARBA00023015"/>
    </source>
</evidence>
<dbReference type="Gene3D" id="1.20.120.530">
    <property type="entry name" value="GntR ligand-binding domain-like"/>
    <property type="match status" value="1"/>
</dbReference>
<dbReference type="Proteomes" id="UP001559025">
    <property type="component" value="Unassembled WGS sequence"/>
</dbReference>
<dbReference type="PRINTS" id="PR00035">
    <property type="entry name" value="HTHGNTR"/>
</dbReference>
<dbReference type="Pfam" id="PF07729">
    <property type="entry name" value="FCD"/>
    <property type="match status" value="1"/>
</dbReference>
<proteinExistence type="predicted"/>
<accession>A0ABV3WXD2</accession>
<keyword evidence="3" id="KW-0804">Transcription</keyword>
<evidence type="ECO:0000259" key="4">
    <source>
        <dbReference type="PROSITE" id="PS50949"/>
    </source>
</evidence>